<keyword evidence="17" id="KW-1185">Reference proteome</keyword>
<dbReference type="EMBL" id="CDGJ01000066">
    <property type="protein sequence ID" value="CEJ07819.1"/>
    <property type="molecule type" value="Genomic_DNA"/>
</dbReference>
<organism evidence="15">
    <name type="scientific">Acididesulfobacillus acetoxydans</name>
    <dbReference type="NCBI Taxonomy" id="1561005"/>
    <lineage>
        <taxon>Bacteria</taxon>
        <taxon>Bacillati</taxon>
        <taxon>Bacillota</taxon>
        <taxon>Clostridia</taxon>
        <taxon>Eubacteriales</taxon>
        <taxon>Peptococcaceae</taxon>
        <taxon>Acididesulfobacillus</taxon>
    </lineage>
</organism>
<evidence type="ECO:0000256" key="2">
    <source>
        <dbReference type="ARBA" id="ARBA00022741"/>
    </source>
</evidence>
<comment type="function">
    <text evidence="12">DNA-dependent ATPase involved in processing of recombination intermediates, plays a role in repairing DNA breaks. Stimulates the branch migration of RecA-mediated strand transfer reactions, allowing the 3' invading strand to extend heteroduplex DNA faster. Binds ssDNA in the presence of ADP but not other nucleotides, has ATPase activity that is stimulated by ssDNA and various branched DNA structures, but inhibited by SSB. Does not have RecA's homology-searching function.</text>
</comment>
<evidence type="ECO:0000256" key="5">
    <source>
        <dbReference type="ARBA" id="ARBA00022801"/>
    </source>
</evidence>
<evidence type="ECO:0000256" key="8">
    <source>
        <dbReference type="ARBA" id="ARBA00023016"/>
    </source>
</evidence>
<dbReference type="InterPro" id="IPR014721">
    <property type="entry name" value="Ribsml_uS5_D2-typ_fold_subgr"/>
</dbReference>
<feature type="domain" description="RecA family profile 1" evidence="14">
    <location>
        <begin position="183"/>
        <end position="336"/>
    </location>
</feature>
<reference evidence="15" key="2">
    <citation type="submission" date="2020-01" db="EMBL/GenBank/DDBJ databases">
        <authorList>
            <person name="Hornung B."/>
        </authorList>
    </citation>
    <scope>NUCLEOTIDE SEQUENCE</scope>
    <source>
        <strain evidence="15">PacBioINE</strain>
    </source>
</reference>
<evidence type="ECO:0000256" key="4">
    <source>
        <dbReference type="ARBA" id="ARBA00022771"/>
    </source>
</evidence>
<comment type="similarity">
    <text evidence="12">Belongs to the RecA family. RadA subfamily.</text>
</comment>
<evidence type="ECO:0000256" key="6">
    <source>
        <dbReference type="ARBA" id="ARBA00022833"/>
    </source>
</evidence>
<keyword evidence="6 12" id="KW-0862">Zinc</keyword>
<dbReference type="InterPro" id="IPR020568">
    <property type="entry name" value="Ribosomal_Su5_D2-typ_SF"/>
</dbReference>
<evidence type="ECO:0000313" key="15">
    <source>
        <dbReference type="EMBL" id="CAA7600044.1"/>
    </source>
</evidence>
<protein>
    <recommendedName>
        <fullName evidence="11 12">DNA repair protein RadA</fullName>
    </recommendedName>
</protein>
<keyword evidence="8" id="KW-0346">Stress response</keyword>
<dbReference type="Pfam" id="PF18073">
    <property type="entry name" value="Zn_ribbon_LapB"/>
    <property type="match status" value="1"/>
</dbReference>
<dbReference type="AlphaFoldDB" id="A0A8S0WLK2"/>
<dbReference type="InterPro" id="IPR004504">
    <property type="entry name" value="DNA_repair_RadA"/>
</dbReference>
<dbReference type="EMBL" id="LR746496">
    <property type="protein sequence ID" value="CAA7600044.1"/>
    <property type="molecule type" value="Genomic_DNA"/>
</dbReference>
<dbReference type="GO" id="GO:0008270">
    <property type="term" value="F:zinc ion binding"/>
    <property type="evidence" value="ECO:0007669"/>
    <property type="project" value="UniProtKB-KW"/>
</dbReference>
<dbReference type="InterPro" id="IPR027417">
    <property type="entry name" value="P-loop_NTPase"/>
</dbReference>
<feature type="compositionally biased region" description="Basic and acidic residues" evidence="13">
    <location>
        <begin position="166"/>
        <end position="177"/>
    </location>
</feature>
<keyword evidence="4 12" id="KW-0863">Zinc-finger</keyword>
<keyword evidence="10 12" id="KW-0234">DNA repair</keyword>
<evidence type="ECO:0000313" key="16">
    <source>
        <dbReference type="EMBL" id="CEJ07819.1"/>
    </source>
</evidence>
<evidence type="ECO:0000256" key="10">
    <source>
        <dbReference type="ARBA" id="ARBA00023204"/>
    </source>
</evidence>
<keyword evidence="15" id="KW-0687">Ribonucleoprotein</keyword>
<dbReference type="SMART" id="SM00382">
    <property type="entry name" value="AAA"/>
    <property type="match status" value="1"/>
</dbReference>
<evidence type="ECO:0000256" key="3">
    <source>
        <dbReference type="ARBA" id="ARBA00022763"/>
    </source>
</evidence>
<dbReference type="Proteomes" id="UP000836597">
    <property type="component" value="Chromosome"/>
</dbReference>
<evidence type="ECO:0000256" key="7">
    <source>
        <dbReference type="ARBA" id="ARBA00022840"/>
    </source>
</evidence>
<dbReference type="InterPro" id="IPR041166">
    <property type="entry name" value="Rubredoxin_2"/>
</dbReference>
<dbReference type="InterPro" id="IPR003593">
    <property type="entry name" value="AAA+_ATPase"/>
</dbReference>
<gene>
    <name evidence="15" type="ORF">DEACI_0693</name>
    <name evidence="16" type="ORF">DEACI_2285</name>
</gene>
<evidence type="ECO:0000313" key="17">
    <source>
        <dbReference type="Proteomes" id="UP001071230"/>
    </source>
</evidence>
<sequence length="578" mass="63140">MRRGAKTERFASPRYAAGRSGRQPRITDEGEFSAQEVPFLSSGFHADTRHLKCPRRDSADTTVFGADCRTQAPIQAQTRSAGGKGALRSAGGDAHEAIRLRRFGSITARAAPVGFCEGDFSERCVSVKTKGVFRCSRCGHESPKWVGKCPGCDAWNTLVQSVPQENNKEAKSPRRLSELSSGTNERIVTHMEEFNRVLGGGIVRDSVTILTAKPGAGKSTLLLQVAADAAAQGYRVLYASAEESDSQIKGRADRILGNRQAGNIWVLADTAMENVLDVVRKTDPDLVVIDSIQTFALEAYNSRPGSPIQTMECANELVRLAKGGERPRAVIMVGQMTKEDEIAGLRALEHLVDTVLILTGESGEELREAWCSKNRFGSTGEMGFFSMTEEGMRSLDNPSEFFMTGRTRAGEVCGSALTVIKEGTRPIIVEIESLVSNSFTPYPARIGECLRRDQLNTLVSILEQRGGIDLYNKNVVIKTTGGLLFREQAVNLATIMSIVSSVKNIAIPPECVFIADVGLTGELKKVPALEGRIRELDRMGFERVYVARDSIKPSLKFDRVEVFPRNTLREVIAEVFGA</sequence>
<evidence type="ECO:0000256" key="11">
    <source>
        <dbReference type="NCBIfam" id="TIGR00416"/>
    </source>
</evidence>
<keyword evidence="15" id="KW-0689">Ribosomal protein</keyword>
<dbReference type="PANTHER" id="PTHR32472">
    <property type="entry name" value="DNA REPAIR PROTEIN RADA"/>
    <property type="match status" value="1"/>
</dbReference>
<evidence type="ECO:0000259" key="14">
    <source>
        <dbReference type="PROSITE" id="PS50162"/>
    </source>
</evidence>
<dbReference type="Gene3D" id="3.40.50.300">
    <property type="entry name" value="P-loop containing nucleotide triphosphate hydrolases"/>
    <property type="match status" value="1"/>
</dbReference>
<dbReference type="GO" id="GO:0005524">
    <property type="term" value="F:ATP binding"/>
    <property type="evidence" value="ECO:0007669"/>
    <property type="project" value="UniProtKB-UniRule"/>
</dbReference>
<name>A0A8S0WLK2_9FIRM</name>
<keyword evidence="7 12" id="KW-0067">ATP-binding</keyword>
<keyword evidence="5" id="KW-0378">Hydrolase</keyword>
<feature type="region of interest" description="Disordered" evidence="13">
    <location>
        <begin position="163"/>
        <end position="182"/>
    </location>
</feature>
<dbReference type="GO" id="GO:0016787">
    <property type="term" value="F:hydrolase activity"/>
    <property type="evidence" value="ECO:0007669"/>
    <property type="project" value="UniProtKB-KW"/>
</dbReference>
<reference evidence="16" key="1">
    <citation type="submission" date="2014-11" db="EMBL/GenBank/DDBJ databases">
        <authorList>
            <person name="Hornung B.V."/>
        </authorList>
    </citation>
    <scope>NUCLEOTIDE SEQUENCE</scope>
    <source>
        <strain evidence="16">INE</strain>
    </source>
</reference>
<keyword evidence="2 12" id="KW-0547">Nucleotide-binding</keyword>
<keyword evidence="1 12" id="KW-0479">Metal-binding</keyword>
<dbReference type="GO" id="GO:0005840">
    <property type="term" value="C:ribosome"/>
    <property type="evidence" value="ECO:0007669"/>
    <property type="project" value="UniProtKB-KW"/>
</dbReference>
<evidence type="ECO:0000256" key="12">
    <source>
        <dbReference type="RuleBase" id="RU003555"/>
    </source>
</evidence>
<dbReference type="PROSITE" id="PS50162">
    <property type="entry name" value="RECA_2"/>
    <property type="match status" value="1"/>
</dbReference>
<dbReference type="KEGG" id="aacx:DEACI_0693"/>
<keyword evidence="9 12" id="KW-0238">DNA-binding</keyword>
<dbReference type="GO" id="GO:0000725">
    <property type="term" value="P:recombinational repair"/>
    <property type="evidence" value="ECO:0007669"/>
    <property type="project" value="TreeGrafter"/>
</dbReference>
<dbReference type="SUPFAM" id="SSF52540">
    <property type="entry name" value="P-loop containing nucleoside triphosphate hydrolases"/>
    <property type="match status" value="1"/>
</dbReference>
<dbReference type="InterPro" id="IPR020588">
    <property type="entry name" value="RecA_ATP-bd"/>
</dbReference>
<accession>A0A8S0WLK2</accession>
<dbReference type="NCBIfam" id="TIGR00416">
    <property type="entry name" value="sms"/>
    <property type="match status" value="1"/>
</dbReference>
<evidence type="ECO:0000256" key="13">
    <source>
        <dbReference type="SAM" id="MobiDB-lite"/>
    </source>
</evidence>
<dbReference type="Gene3D" id="3.30.230.10">
    <property type="match status" value="1"/>
</dbReference>
<dbReference type="GO" id="GO:0140664">
    <property type="term" value="F:ATP-dependent DNA damage sensor activity"/>
    <property type="evidence" value="ECO:0007669"/>
    <property type="project" value="InterPro"/>
</dbReference>
<keyword evidence="3 12" id="KW-0227">DNA damage</keyword>
<proteinExistence type="inferred from homology"/>
<evidence type="ECO:0000256" key="1">
    <source>
        <dbReference type="ARBA" id="ARBA00022723"/>
    </source>
</evidence>
<dbReference type="PANTHER" id="PTHR32472:SF10">
    <property type="entry name" value="DNA REPAIR PROTEIN RADA-LIKE PROTEIN"/>
    <property type="match status" value="1"/>
</dbReference>
<evidence type="ECO:0000256" key="9">
    <source>
        <dbReference type="ARBA" id="ARBA00023125"/>
    </source>
</evidence>
<dbReference type="Proteomes" id="UP001071230">
    <property type="component" value="Unassembled WGS sequence"/>
</dbReference>
<feature type="compositionally biased region" description="Basic and acidic residues" evidence="13">
    <location>
        <begin position="1"/>
        <end position="11"/>
    </location>
</feature>
<feature type="region of interest" description="Disordered" evidence="13">
    <location>
        <begin position="1"/>
        <end position="25"/>
    </location>
</feature>
<dbReference type="PRINTS" id="PR01874">
    <property type="entry name" value="DNAREPAIRADA"/>
</dbReference>
<dbReference type="SUPFAM" id="SSF54211">
    <property type="entry name" value="Ribosomal protein S5 domain 2-like"/>
    <property type="match status" value="1"/>
</dbReference>
<dbReference type="GO" id="GO:0003684">
    <property type="term" value="F:damaged DNA binding"/>
    <property type="evidence" value="ECO:0007669"/>
    <property type="project" value="InterPro"/>
</dbReference>
<dbReference type="Pfam" id="PF13481">
    <property type="entry name" value="AAA_25"/>
    <property type="match status" value="1"/>
</dbReference>